<dbReference type="PANTHER" id="PTHR36836">
    <property type="entry name" value="COLANIC ACID BIOSYNTHESIS PROTEIN WCAK"/>
    <property type="match status" value="1"/>
</dbReference>
<evidence type="ECO:0000256" key="1">
    <source>
        <dbReference type="SAM" id="Phobius"/>
    </source>
</evidence>
<accession>A0A6V8NJZ2</accession>
<evidence type="ECO:0000313" key="3">
    <source>
        <dbReference type="EMBL" id="GFP19704.1"/>
    </source>
</evidence>
<proteinExistence type="predicted"/>
<dbReference type="Pfam" id="PF04230">
    <property type="entry name" value="PS_pyruv_trans"/>
    <property type="match status" value="1"/>
</dbReference>
<comment type="caution">
    <text evidence="3">The sequence shown here is derived from an EMBL/GenBank/DDBJ whole genome shotgun (WGS) entry which is preliminary data.</text>
</comment>
<dbReference type="InterPro" id="IPR007345">
    <property type="entry name" value="Polysacch_pyruvyl_Trfase"/>
</dbReference>
<name>A0A6V8NJZ2_9ACTN</name>
<gene>
    <name evidence="3" type="ORF">HKBW3S03_01209</name>
</gene>
<dbReference type="RefSeq" id="WP_176237025.1">
    <property type="nucleotide sequence ID" value="NZ_BLRU01000124.1"/>
</dbReference>
<feature type="transmembrane region" description="Helical" evidence="1">
    <location>
        <begin position="307"/>
        <end position="326"/>
    </location>
</feature>
<keyword evidence="1" id="KW-0472">Membrane</keyword>
<dbReference type="EMBL" id="BLRU01000124">
    <property type="protein sequence ID" value="GFP19704.1"/>
    <property type="molecule type" value="Genomic_DNA"/>
</dbReference>
<dbReference type="PANTHER" id="PTHR36836:SF1">
    <property type="entry name" value="COLANIC ACID BIOSYNTHESIS PROTEIN WCAK"/>
    <property type="match status" value="1"/>
</dbReference>
<reference evidence="3 4" key="1">
    <citation type="journal article" date="2020" name="Front. Microbiol.">
        <title>Single-cell genomics of novel Actinobacteria with the Wood-Ljungdahl pathway discovered in a serpentinizing system.</title>
        <authorList>
            <person name="Merino N."/>
            <person name="Kawai M."/>
            <person name="Boyd E.S."/>
            <person name="Colman D.R."/>
            <person name="McGlynn S.E."/>
            <person name="Nealson K.H."/>
            <person name="Kurokawa K."/>
            <person name="Hongoh Y."/>
        </authorList>
    </citation>
    <scope>NUCLEOTIDE SEQUENCE [LARGE SCALE GENOMIC DNA]</scope>
    <source>
        <strain evidence="3 4">S03</strain>
    </source>
</reference>
<keyword evidence="1" id="KW-1133">Transmembrane helix</keyword>
<organism evidence="3 4">
    <name type="scientific">Candidatus Hakubella thermalkaliphila</name>
    <dbReference type="NCBI Taxonomy" id="2754717"/>
    <lineage>
        <taxon>Bacteria</taxon>
        <taxon>Bacillati</taxon>
        <taxon>Actinomycetota</taxon>
        <taxon>Actinomycetota incertae sedis</taxon>
        <taxon>Candidatus Hakubellales</taxon>
        <taxon>Candidatus Hakubellaceae</taxon>
        <taxon>Candidatus Hakubella</taxon>
    </lineage>
</organism>
<dbReference type="Proteomes" id="UP000574717">
    <property type="component" value="Unassembled WGS sequence"/>
</dbReference>
<feature type="domain" description="Polysaccharide pyruvyl transferase" evidence="2">
    <location>
        <begin position="18"/>
        <end position="325"/>
    </location>
</feature>
<dbReference type="AlphaFoldDB" id="A0A6V8NJZ2"/>
<protein>
    <recommendedName>
        <fullName evidence="2">Polysaccharide pyruvyl transferase domain-containing protein</fullName>
    </recommendedName>
</protein>
<evidence type="ECO:0000259" key="2">
    <source>
        <dbReference type="Pfam" id="PF04230"/>
    </source>
</evidence>
<evidence type="ECO:0000313" key="4">
    <source>
        <dbReference type="Proteomes" id="UP000574717"/>
    </source>
</evidence>
<keyword evidence="1" id="KW-0812">Transmembrane</keyword>
<sequence length="383" mass="43109">MKGVLKRITLLGSVSGRNAGDVALIASIMSEIRNLHPEVTFEIPTINPAFIKKHYSHLVARPVSMLPWHLSVKMLGLPTFLSVRRADMVLVFDAVLFDRKLFNPLFNHMSALALLIPYAKKHGKLVAYYNVGVGPVYTSLGKKILASISNQADLITVRDEDSLNHLREVGVTRLSIHVTADAALNNQPAPPERVQEIMKEQGIFSDRRWIGMNVNTYVDTWVRSGEKGISRGNFQNTMAQVADSVMDDLDVDIVFFATQVMDIPLFQAIIQEVKKKERVRLVTNRDYTNHEIMGLLGQMELFVGMRLHSLILASAMYTPIVGLVYLPKVRSYLKEIGQPDQGLEFADFNARRLVSLIESTWERRELIRQQVERESGTTQGGVP</sequence>